<protein>
    <submittedName>
        <fullName evidence="1">Uncharacterized protein</fullName>
    </submittedName>
</protein>
<dbReference type="Proteomes" id="UP000014127">
    <property type="component" value="Unassembled WGS sequence"/>
</dbReference>
<evidence type="ECO:0000313" key="1">
    <source>
        <dbReference type="EMBL" id="EOT42615.1"/>
    </source>
</evidence>
<comment type="caution">
    <text evidence="1">The sequence shown here is derived from an EMBL/GenBank/DDBJ whole genome shotgun (WGS) entry which is preliminary data.</text>
</comment>
<proteinExistence type="predicted"/>
<organism evidence="1 2">
    <name type="scientific">Enterococcus dispar ATCC 51266</name>
    <dbReference type="NCBI Taxonomy" id="1139219"/>
    <lineage>
        <taxon>Bacteria</taxon>
        <taxon>Bacillati</taxon>
        <taxon>Bacillota</taxon>
        <taxon>Bacilli</taxon>
        <taxon>Lactobacillales</taxon>
        <taxon>Enterococcaceae</taxon>
        <taxon>Enterococcus</taxon>
    </lineage>
</organism>
<dbReference type="EMBL" id="AHYR01000004">
    <property type="protein sequence ID" value="EOT42615.1"/>
    <property type="molecule type" value="Genomic_DNA"/>
</dbReference>
<accession>S0KNK4</accession>
<sequence>MKFEYMSFDDKHDLFRYVTARSIRPDNIQQIVYTAKDRWVLFYWEVAE</sequence>
<keyword evidence="2" id="KW-1185">Reference proteome</keyword>
<name>S0KNK4_9ENTE</name>
<dbReference type="HOGENOM" id="CLU_3152390_0_0_9"/>
<evidence type="ECO:0000313" key="2">
    <source>
        <dbReference type="Proteomes" id="UP000014127"/>
    </source>
</evidence>
<reference evidence="1 2" key="1">
    <citation type="submission" date="2013-03" db="EMBL/GenBank/DDBJ databases">
        <title>The Genome Sequence of Enterococcus dispar ATCC_51266 (Illumina only assembly).</title>
        <authorList>
            <consortium name="The Broad Institute Genomics Platform"/>
            <consortium name="The Broad Institute Genome Sequencing Center for Infectious Disease"/>
            <person name="Earl A."/>
            <person name="Russ C."/>
            <person name="Gilmore M."/>
            <person name="Surin D."/>
            <person name="Walker B."/>
            <person name="Young S."/>
            <person name="Zeng Q."/>
            <person name="Gargeya S."/>
            <person name="Fitzgerald M."/>
            <person name="Haas B."/>
            <person name="Abouelleil A."/>
            <person name="Allen A.W."/>
            <person name="Alvarado L."/>
            <person name="Arachchi H.M."/>
            <person name="Berlin A.M."/>
            <person name="Chapman S.B."/>
            <person name="Gainer-Dewar J."/>
            <person name="Goldberg J."/>
            <person name="Griggs A."/>
            <person name="Gujja S."/>
            <person name="Hansen M."/>
            <person name="Howarth C."/>
            <person name="Imamovic A."/>
            <person name="Ireland A."/>
            <person name="Larimer J."/>
            <person name="McCowan C."/>
            <person name="Murphy C."/>
            <person name="Pearson M."/>
            <person name="Poon T.W."/>
            <person name="Priest M."/>
            <person name="Roberts A."/>
            <person name="Saif S."/>
            <person name="Shea T."/>
            <person name="Sisk P."/>
            <person name="Sykes S."/>
            <person name="Wortman J."/>
            <person name="Nusbaum C."/>
            <person name="Birren B."/>
        </authorList>
    </citation>
    <scope>NUCLEOTIDE SEQUENCE [LARGE SCALE GENOMIC DNA]</scope>
    <source>
        <strain evidence="1 2">ATCC 51266</strain>
    </source>
</reference>
<dbReference type="AlphaFoldDB" id="S0KNK4"/>
<gene>
    <name evidence="1" type="ORF">OMK_00976</name>
</gene>
<dbReference type="RefSeq" id="WP_016172155.1">
    <property type="nucleotide sequence ID" value="NZ_ASWK01000001.1"/>
</dbReference>